<comment type="caution">
    <text evidence="1">The sequence shown here is derived from an EMBL/GenBank/DDBJ whole genome shotgun (WGS) entry which is preliminary data.</text>
</comment>
<evidence type="ECO:0000313" key="2">
    <source>
        <dbReference type="Proteomes" id="UP000828941"/>
    </source>
</evidence>
<protein>
    <submittedName>
        <fullName evidence="1">Uncharacterized protein</fullName>
    </submittedName>
</protein>
<organism evidence="1 2">
    <name type="scientific">Bauhinia variegata</name>
    <name type="common">Purple orchid tree</name>
    <name type="synonym">Phanera variegata</name>
    <dbReference type="NCBI Taxonomy" id="167791"/>
    <lineage>
        <taxon>Eukaryota</taxon>
        <taxon>Viridiplantae</taxon>
        <taxon>Streptophyta</taxon>
        <taxon>Embryophyta</taxon>
        <taxon>Tracheophyta</taxon>
        <taxon>Spermatophyta</taxon>
        <taxon>Magnoliopsida</taxon>
        <taxon>eudicotyledons</taxon>
        <taxon>Gunneridae</taxon>
        <taxon>Pentapetalae</taxon>
        <taxon>rosids</taxon>
        <taxon>fabids</taxon>
        <taxon>Fabales</taxon>
        <taxon>Fabaceae</taxon>
        <taxon>Cercidoideae</taxon>
        <taxon>Cercideae</taxon>
        <taxon>Bauhiniinae</taxon>
        <taxon>Bauhinia</taxon>
    </lineage>
</organism>
<name>A0ACB9PRK2_BAUVA</name>
<dbReference type="EMBL" id="CM039428">
    <property type="protein sequence ID" value="KAI4351415.1"/>
    <property type="molecule type" value="Genomic_DNA"/>
</dbReference>
<keyword evidence="2" id="KW-1185">Reference proteome</keyword>
<sequence length="152" mass="16776">MWSGEHCPLIMYLSRQTKPYGKSSKVMATTIIKFITAAFFLSFFIIQGYSDECSLSKINIGTERSGREIEGKPEWNVSVINNCVCAQSQIKLSCQGFQTTETVDPSILSMEGDNCILINGNPLQASASVHFSYAWDPPFLLLPIHSVIGDCA</sequence>
<evidence type="ECO:0000313" key="1">
    <source>
        <dbReference type="EMBL" id="KAI4351415.1"/>
    </source>
</evidence>
<proteinExistence type="predicted"/>
<gene>
    <name evidence="1" type="ORF">L6164_005784</name>
</gene>
<dbReference type="Proteomes" id="UP000828941">
    <property type="component" value="Chromosome 3"/>
</dbReference>
<accession>A0ACB9PRK2</accession>
<reference evidence="1 2" key="1">
    <citation type="journal article" date="2022" name="DNA Res.">
        <title>Chromosomal-level genome assembly of the orchid tree Bauhinia variegata (Leguminosae; Cercidoideae) supports the allotetraploid origin hypothesis of Bauhinia.</title>
        <authorList>
            <person name="Zhong Y."/>
            <person name="Chen Y."/>
            <person name="Zheng D."/>
            <person name="Pang J."/>
            <person name="Liu Y."/>
            <person name="Luo S."/>
            <person name="Meng S."/>
            <person name="Qian L."/>
            <person name="Wei D."/>
            <person name="Dai S."/>
            <person name="Zhou R."/>
        </authorList>
    </citation>
    <scope>NUCLEOTIDE SEQUENCE [LARGE SCALE GENOMIC DNA]</scope>
    <source>
        <strain evidence="1">BV-YZ2020</strain>
    </source>
</reference>